<comment type="caution">
    <text evidence="16">The sequence shown here is derived from an EMBL/GenBank/DDBJ whole genome shotgun (WGS) entry which is preliminary data.</text>
</comment>
<evidence type="ECO:0000256" key="10">
    <source>
        <dbReference type="ARBA" id="ARBA00023242"/>
    </source>
</evidence>
<dbReference type="InterPro" id="IPR038269">
    <property type="entry name" value="SCAN_sf"/>
</dbReference>
<dbReference type="Pfam" id="PF00096">
    <property type="entry name" value="zf-C2H2"/>
    <property type="match status" value="2"/>
</dbReference>
<dbReference type="AlphaFoldDB" id="A0A8J6G5P5"/>
<dbReference type="InterPro" id="IPR013087">
    <property type="entry name" value="Znf_C2H2_type"/>
</dbReference>
<keyword evidence="4" id="KW-0677">Repeat</keyword>
<keyword evidence="5 11" id="KW-0863">Zinc-finger</keyword>
<dbReference type="EMBL" id="JAATJU010024800">
    <property type="protein sequence ID" value="KAH0504897.1"/>
    <property type="molecule type" value="Genomic_DNA"/>
</dbReference>
<evidence type="ECO:0000313" key="16">
    <source>
        <dbReference type="EMBL" id="KAH0504897.1"/>
    </source>
</evidence>
<evidence type="ECO:0000256" key="7">
    <source>
        <dbReference type="ARBA" id="ARBA00023015"/>
    </source>
</evidence>
<feature type="domain" description="C2H2-type" evidence="14">
    <location>
        <begin position="158"/>
        <end position="185"/>
    </location>
</feature>
<evidence type="ECO:0000256" key="2">
    <source>
        <dbReference type="ARBA" id="ARBA00006991"/>
    </source>
</evidence>
<keyword evidence="6" id="KW-0862">Zinc</keyword>
<dbReference type="SMART" id="SM00431">
    <property type="entry name" value="SCAN"/>
    <property type="match status" value="1"/>
</dbReference>
<proteinExistence type="inferred from homology"/>
<dbReference type="FunFam" id="3.30.160.60:FF:000358">
    <property type="entry name" value="zinc finger protein 24"/>
    <property type="match status" value="1"/>
</dbReference>
<evidence type="ECO:0000256" key="3">
    <source>
        <dbReference type="ARBA" id="ARBA00022723"/>
    </source>
</evidence>
<evidence type="ECO:0000256" key="12">
    <source>
        <dbReference type="PROSITE-ProRule" id="PRU00187"/>
    </source>
</evidence>
<dbReference type="Pfam" id="PF16622">
    <property type="entry name" value="zf-C2H2_11"/>
    <property type="match status" value="1"/>
</dbReference>
<evidence type="ECO:0000313" key="17">
    <source>
        <dbReference type="Proteomes" id="UP000710432"/>
    </source>
</evidence>
<dbReference type="FunFam" id="3.30.160.60:FF:000030">
    <property type="entry name" value="Zinc finger protein 628"/>
    <property type="match status" value="1"/>
</dbReference>
<dbReference type="PROSITE" id="PS50157">
    <property type="entry name" value="ZINC_FINGER_C2H2_2"/>
    <property type="match status" value="3"/>
</dbReference>
<comment type="similarity">
    <text evidence="2">Belongs to the krueppel C2H2-type zinc-finger protein family.</text>
</comment>
<dbReference type="SUPFAM" id="SSF57667">
    <property type="entry name" value="beta-beta-alpha zinc fingers"/>
    <property type="match status" value="2"/>
</dbReference>
<evidence type="ECO:0000256" key="6">
    <source>
        <dbReference type="ARBA" id="ARBA00022833"/>
    </source>
</evidence>
<name>A0A8J6G5P5_MICOH</name>
<sequence>MGPSTHKAEEDDKKAKCCPSLETSHQCFRQFGYHETPGPQEALSQLWDLRKRQGLKSNYQKENSADEQSFEEESHADGLKRDIIPVIATNKYGSRTHLVDRPYECKYGKAFRQSSDLLKHQMMPTEEAPYQCKDCGNAFNGKGSLNRHYHIHTREKPYRCNNCGKSFSQHAGLSSHQHLHKSYKCKECGKAFNHRSNFNKPS</sequence>
<evidence type="ECO:0000259" key="15">
    <source>
        <dbReference type="PROSITE" id="PS50804"/>
    </source>
</evidence>
<reference evidence="16" key="1">
    <citation type="submission" date="2020-03" db="EMBL/GenBank/DDBJ databases">
        <title>Studies in the Genomics of Life Span.</title>
        <authorList>
            <person name="Glass D."/>
        </authorList>
    </citation>
    <scope>NUCLEOTIDE SEQUENCE</scope>
    <source>
        <strain evidence="16">LTLLF</strain>
        <tissue evidence="16">Muscle</tissue>
    </source>
</reference>
<dbReference type="Gene3D" id="3.30.160.60">
    <property type="entry name" value="Classic Zinc Finger"/>
    <property type="match status" value="4"/>
</dbReference>
<feature type="domain" description="SCAN box" evidence="15">
    <location>
        <begin position="25"/>
        <end position="72"/>
    </location>
</feature>
<evidence type="ECO:0000256" key="5">
    <source>
        <dbReference type="ARBA" id="ARBA00022771"/>
    </source>
</evidence>
<gene>
    <name evidence="16" type="ORF">LTLLF_180245</name>
</gene>
<dbReference type="PROSITE" id="PS00028">
    <property type="entry name" value="ZINC_FINGER_C2H2_1"/>
    <property type="match status" value="2"/>
</dbReference>
<dbReference type="Proteomes" id="UP000710432">
    <property type="component" value="Unassembled WGS sequence"/>
</dbReference>
<dbReference type="GO" id="GO:0001227">
    <property type="term" value="F:DNA-binding transcription repressor activity, RNA polymerase II-specific"/>
    <property type="evidence" value="ECO:0007669"/>
    <property type="project" value="TreeGrafter"/>
</dbReference>
<keyword evidence="8" id="KW-0238">DNA-binding</keyword>
<dbReference type="PANTHER" id="PTHR24399:SF54">
    <property type="entry name" value="GASTRULA ZINC FINGER PROTEIN XLCGF26.1-LIKE-RELATED"/>
    <property type="match status" value="1"/>
</dbReference>
<dbReference type="PANTHER" id="PTHR24399">
    <property type="entry name" value="ZINC FINGER AND BTB DOMAIN-CONTAINING"/>
    <property type="match status" value="1"/>
</dbReference>
<feature type="domain" description="C2H2-type" evidence="14">
    <location>
        <begin position="130"/>
        <end position="157"/>
    </location>
</feature>
<dbReference type="GO" id="GO:0008270">
    <property type="term" value="F:zinc ion binding"/>
    <property type="evidence" value="ECO:0007669"/>
    <property type="project" value="UniProtKB-KW"/>
</dbReference>
<organism evidence="16 17">
    <name type="scientific">Microtus ochrogaster</name>
    <name type="common">Prairie vole</name>
    <dbReference type="NCBI Taxonomy" id="79684"/>
    <lineage>
        <taxon>Eukaryota</taxon>
        <taxon>Metazoa</taxon>
        <taxon>Chordata</taxon>
        <taxon>Craniata</taxon>
        <taxon>Vertebrata</taxon>
        <taxon>Euteleostomi</taxon>
        <taxon>Mammalia</taxon>
        <taxon>Eutheria</taxon>
        <taxon>Euarchontoglires</taxon>
        <taxon>Glires</taxon>
        <taxon>Rodentia</taxon>
        <taxon>Myomorpha</taxon>
        <taxon>Muroidea</taxon>
        <taxon>Cricetidae</taxon>
        <taxon>Arvicolinae</taxon>
        <taxon>Microtus</taxon>
    </lineage>
</organism>
<dbReference type="InterPro" id="IPR036236">
    <property type="entry name" value="Znf_C2H2_sf"/>
</dbReference>
<evidence type="ECO:0000256" key="11">
    <source>
        <dbReference type="PROSITE-ProRule" id="PRU00042"/>
    </source>
</evidence>
<dbReference type="InterPro" id="IPR041697">
    <property type="entry name" value="Znf-C2H2_11"/>
</dbReference>
<dbReference type="InterPro" id="IPR003309">
    <property type="entry name" value="SCAN_dom"/>
</dbReference>
<dbReference type="SMART" id="SM00355">
    <property type="entry name" value="ZnF_C2H2"/>
    <property type="match status" value="2"/>
</dbReference>
<keyword evidence="7" id="KW-0805">Transcription regulation</keyword>
<evidence type="ECO:0000256" key="1">
    <source>
        <dbReference type="ARBA" id="ARBA00004123"/>
    </source>
</evidence>
<dbReference type="GO" id="GO:0001817">
    <property type="term" value="P:regulation of cytokine production"/>
    <property type="evidence" value="ECO:0007669"/>
    <property type="project" value="TreeGrafter"/>
</dbReference>
<keyword evidence="10 12" id="KW-0539">Nucleus</keyword>
<evidence type="ECO:0000256" key="8">
    <source>
        <dbReference type="ARBA" id="ARBA00023125"/>
    </source>
</evidence>
<dbReference type="Gene3D" id="1.10.4020.10">
    <property type="entry name" value="DNA breaking-rejoining enzymes"/>
    <property type="match status" value="1"/>
</dbReference>
<keyword evidence="3" id="KW-0479">Metal-binding</keyword>
<dbReference type="SUPFAM" id="SSF47353">
    <property type="entry name" value="Retrovirus capsid dimerization domain-like"/>
    <property type="match status" value="1"/>
</dbReference>
<feature type="region of interest" description="Disordered" evidence="13">
    <location>
        <begin position="57"/>
        <end position="76"/>
    </location>
</feature>
<dbReference type="GO" id="GO:0002682">
    <property type="term" value="P:regulation of immune system process"/>
    <property type="evidence" value="ECO:0007669"/>
    <property type="project" value="TreeGrafter"/>
</dbReference>
<evidence type="ECO:0000259" key="14">
    <source>
        <dbReference type="PROSITE" id="PS50157"/>
    </source>
</evidence>
<evidence type="ECO:0000256" key="4">
    <source>
        <dbReference type="ARBA" id="ARBA00022737"/>
    </source>
</evidence>
<evidence type="ECO:0000256" key="9">
    <source>
        <dbReference type="ARBA" id="ARBA00023163"/>
    </source>
</evidence>
<accession>A0A8J6G5P5</accession>
<dbReference type="GO" id="GO:0000978">
    <property type="term" value="F:RNA polymerase II cis-regulatory region sequence-specific DNA binding"/>
    <property type="evidence" value="ECO:0007669"/>
    <property type="project" value="TreeGrafter"/>
</dbReference>
<comment type="subcellular location">
    <subcellularLocation>
        <location evidence="1 12">Nucleus</location>
    </subcellularLocation>
</comment>
<dbReference type="GO" id="GO:0005654">
    <property type="term" value="C:nucleoplasm"/>
    <property type="evidence" value="ECO:0007669"/>
    <property type="project" value="TreeGrafter"/>
</dbReference>
<evidence type="ECO:0000256" key="13">
    <source>
        <dbReference type="SAM" id="MobiDB-lite"/>
    </source>
</evidence>
<dbReference type="Pfam" id="PF02023">
    <property type="entry name" value="SCAN"/>
    <property type="match status" value="1"/>
</dbReference>
<feature type="domain" description="C2H2-type" evidence="14">
    <location>
        <begin position="183"/>
        <end position="202"/>
    </location>
</feature>
<dbReference type="PROSITE" id="PS50804">
    <property type="entry name" value="SCAN_BOX"/>
    <property type="match status" value="1"/>
</dbReference>
<protein>
    <submittedName>
        <fullName evidence="16">Zinc finger and SCAN domain-containing protein 21</fullName>
    </submittedName>
</protein>
<keyword evidence="9" id="KW-0804">Transcription</keyword>